<comment type="caution">
    <text evidence="2">The sequence shown here is derived from an EMBL/GenBank/DDBJ whole genome shotgun (WGS) entry which is preliminary data.</text>
</comment>
<dbReference type="InterPro" id="IPR017439">
    <property type="entry name" value="Amidohydrolase"/>
</dbReference>
<dbReference type="InterPro" id="IPR011650">
    <property type="entry name" value="Peptidase_M20_dimer"/>
</dbReference>
<dbReference type="Pfam" id="PF07687">
    <property type="entry name" value="M20_dimer"/>
    <property type="match status" value="1"/>
</dbReference>
<keyword evidence="3" id="KW-1185">Reference proteome</keyword>
<dbReference type="InterPro" id="IPR017145">
    <property type="entry name" value="Aminobenzoyl-glu_utiliz_pB"/>
</dbReference>
<dbReference type="GO" id="GO:0046657">
    <property type="term" value="P:folic acid catabolic process"/>
    <property type="evidence" value="ECO:0007669"/>
    <property type="project" value="TreeGrafter"/>
</dbReference>
<dbReference type="InterPro" id="IPR036264">
    <property type="entry name" value="Bact_exopeptidase_dim_dom"/>
</dbReference>
<dbReference type="NCBIfam" id="TIGR01891">
    <property type="entry name" value="amidohydrolases"/>
    <property type="match status" value="1"/>
</dbReference>
<sequence>MIREEINDIIERRQSDFEKISDKVWEFAETSFLEIRSAKIQADYMEKRGFEITMPAAGMDSGLVAHWGTKEPVIAFLGELDALPNLSQAADVAEPKAVQPGTPGHGCGHNLFGAGSMEAACAVKEYLEKHHIKASVRYYGCPAEEGGGGKVYMVREGLFDDVDAVIAWHPYHYWDITTSGRAITSAYFQWDGVSAHALHAEQGRSALDALELMNIGYNFLRKLVQEDTRMSYSIIDSGGKAANVVPDHAEGFYQLRHPDLNYLKEVFQRVIDIAKGAALMTGTKMSGPFVASSYANYLVNNTLNEALRENMEELLPLDYTEEELEYGRKFLAVGTHPQALEPYRSDINIGQELIHSDVCDVSWKAPLTHFFGVTLAEGTKPHNWGTVAQGKSDAAKRGMHASAKLMANLALDLIENPELLLRAKAEFEERIKNNPPYSSLMEGCSLQDYLNV</sequence>
<name>A0A949K5L2_9FIRM</name>
<dbReference type="PIRSF" id="PIRSF037227">
    <property type="entry name" value="Aminobenzoyl-glu_utiliz_pB"/>
    <property type="match status" value="1"/>
</dbReference>
<dbReference type="GO" id="GO:0071713">
    <property type="term" value="F:para-aminobenzoyl-glutamate hydrolase activity"/>
    <property type="evidence" value="ECO:0007669"/>
    <property type="project" value="TreeGrafter"/>
</dbReference>
<protein>
    <submittedName>
        <fullName evidence="2">Amidohydrolase</fullName>
    </submittedName>
</protein>
<dbReference type="EMBL" id="JAHQCW010000008">
    <property type="protein sequence ID" value="MBU9736228.1"/>
    <property type="molecule type" value="Genomic_DNA"/>
</dbReference>
<dbReference type="GO" id="GO:0016805">
    <property type="term" value="F:dipeptidase activity"/>
    <property type="evidence" value="ECO:0007669"/>
    <property type="project" value="TreeGrafter"/>
</dbReference>
<dbReference type="Gene3D" id="3.30.70.360">
    <property type="match status" value="1"/>
</dbReference>
<dbReference type="AlphaFoldDB" id="A0A949K5L2"/>
<dbReference type="Pfam" id="PF01546">
    <property type="entry name" value="Peptidase_M20"/>
    <property type="match status" value="1"/>
</dbReference>
<gene>
    <name evidence="2" type="ORF">KTH89_06730</name>
</gene>
<dbReference type="Proteomes" id="UP000712157">
    <property type="component" value="Unassembled WGS sequence"/>
</dbReference>
<proteinExistence type="predicted"/>
<feature type="domain" description="Peptidase M20 dimerisation" evidence="1">
    <location>
        <begin position="185"/>
        <end position="276"/>
    </location>
</feature>
<dbReference type="Gene3D" id="3.40.630.10">
    <property type="entry name" value="Zn peptidases"/>
    <property type="match status" value="1"/>
</dbReference>
<reference evidence="2" key="1">
    <citation type="submission" date="2021-06" db="EMBL/GenBank/DDBJ databases">
        <title>Description of novel taxa of the family Lachnospiraceae.</title>
        <authorList>
            <person name="Chaplin A.V."/>
            <person name="Sokolova S.R."/>
            <person name="Pikina A.P."/>
            <person name="Korzhanova M."/>
            <person name="Belova V."/>
            <person name="Korostin D."/>
            <person name="Efimov B.A."/>
        </authorList>
    </citation>
    <scope>NUCLEOTIDE SEQUENCE</scope>
    <source>
        <strain evidence="2">ASD5720</strain>
    </source>
</reference>
<dbReference type="GO" id="GO:0005737">
    <property type="term" value="C:cytoplasm"/>
    <property type="evidence" value="ECO:0007669"/>
    <property type="project" value="TreeGrafter"/>
</dbReference>
<accession>A0A949K5L2</accession>
<dbReference type="SUPFAM" id="SSF55031">
    <property type="entry name" value="Bacterial exopeptidase dimerisation domain"/>
    <property type="match status" value="1"/>
</dbReference>
<organism evidence="2 3">
    <name type="scientific">Diplocloster agilis</name>
    <dbReference type="NCBI Taxonomy" id="2850323"/>
    <lineage>
        <taxon>Bacteria</taxon>
        <taxon>Bacillati</taxon>
        <taxon>Bacillota</taxon>
        <taxon>Clostridia</taxon>
        <taxon>Lachnospirales</taxon>
        <taxon>Lachnospiraceae</taxon>
        <taxon>Diplocloster</taxon>
    </lineage>
</organism>
<evidence type="ECO:0000313" key="3">
    <source>
        <dbReference type="Proteomes" id="UP000712157"/>
    </source>
</evidence>
<dbReference type="PANTHER" id="PTHR30575:SF0">
    <property type="entry name" value="XAA-ARG DIPEPTIDASE"/>
    <property type="match status" value="1"/>
</dbReference>
<dbReference type="InterPro" id="IPR052030">
    <property type="entry name" value="Peptidase_M20/M20A_hydrolases"/>
</dbReference>
<dbReference type="InterPro" id="IPR002933">
    <property type="entry name" value="Peptidase_M20"/>
</dbReference>
<dbReference type="SUPFAM" id="SSF53187">
    <property type="entry name" value="Zn-dependent exopeptidases"/>
    <property type="match status" value="1"/>
</dbReference>
<dbReference type="RefSeq" id="WP_238721138.1">
    <property type="nucleotide sequence ID" value="NZ_JAHQCW010000008.1"/>
</dbReference>
<evidence type="ECO:0000259" key="1">
    <source>
        <dbReference type="Pfam" id="PF07687"/>
    </source>
</evidence>
<evidence type="ECO:0000313" key="2">
    <source>
        <dbReference type="EMBL" id="MBU9736228.1"/>
    </source>
</evidence>
<dbReference type="PANTHER" id="PTHR30575">
    <property type="entry name" value="PEPTIDASE M20"/>
    <property type="match status" value="1"/>
</dbReference>